<dbReference type="Proteomes" id="UP000189475">
    <property type="component" value="Unassembled WGS sequence"/>
</dbReference>
<dbReference type="GO" id="GO:0003700">
    <property type="term" value="F:DNA-binding transcription factor activity"/>
    <property type="evidence" value="ECO:0007669"/>
    <property type="project" value="InterPro"/>
</dbReference>
<dbReference type="SUPFAM" id="SSF53850">
    <property type="entry name" value="Periplasmic binding protein-like II"/>
    <property type="match status" value="1"/>
</dbReference>
<evidence type="ECO:0000256" key="1">
    <source>
        <dbReference type="ARBA" id="ARBA00009437"/>
    </source>
</evidence>
<dbReference type="InterPro" id="IPR036388">
    <property type="entry name" value="WH-like_DNA-bd_sf"/>
</dbReference>
<name>A0A1R4B134_9VIBR</name>
<dbReference type="STRING" id="1918946.VPAL9027_00549"/>
<dbReference type="PANTHER" id="PTHR30118">
    <property type="entry name" value="HTH-TYPE TRANSCRIPTIONAL REGULATOR LEUO-RELATED"/>
    <property type="match status" value="1"/>
</dbReference>
<dbReference type="CDD" id="cd00090">
    <property type="entry name" value="HTH_ARSR"/>
    <property type="match status" value="1"/>
</dbReference>
<keyword evidence="4" id="KW-0804">Transcription</keyword>
<comment type="similarity">
    <text evidence="1">Belongs to the LysR transcriptional regulatory family.</text>
</comment>
<dbReference type="EMBL" id="FUFT01000002">
    <property type="protein sequence ID" value="SJL82619.1"/>
    <property type="molecule type" value="Genomic_DNA"/>
</dbReference>
<dbReference type="PANTHER" id="PTHR30118:SF15">
    <property type="entry name" value="TRANSCRIPTIONAL REGULATORY PROTEIN"/>
    <property type="match status" value="1"/>
</dbReference>
<dbReference type="InterPro" id="IPR005119">
    <property type="entry name" value="LysR_subst-bd"/>
</dbReference>
<dbReference type="AlphaFoldDB" id="A0A1R4B134"/>
<proteinExistence type="inferred from homology"/>
<dbReference type="Pfam" id="PF03466">
    <property type="entry name" value="LysR_substrate"/>
    <property type="match status" value="1"/>
</dbReference>
<organism evidence="6 7">
    <name type="scientific">Vibrio palustris</name>
    <dbReference type="NCBI Taxonomy" id="1918946"/>
    <lineage>
        <taxon>Bacteria</taxon>
        <taxon>Pseudomonadati</taxon>
        <taxon>Pseudomonadota</taxon>
        <taxon>Gammaproteobacteria</taxon>
        <taxon>Vibrionales</taxon>
        <taxon>Vibrionaceae</taxon>
        <taxon>Vibrio</taxon>
    </lineage>
</organism>
<dbReference type="SUPFAM" id="SSF46785">
    <property type="entry name" value="Winged helix' DNA-binding domain"/>
    <property type="match status" value="1"/>
</dbReference>
<dbReference type="OrthoDB" id="8557381at2"/>
<evidence type="ECO:0000259" key="5">
    <source>
        <dbReference type="PROSITE" id="PS50931"/>
    </source>
</evidence>
<gene>
    <name evidence="6" type="primary">nodD2_1</name>
    <name evidence="6" type="ORF">VPAL9027_00549</name>
</gene>
<dbReference type="GO" id="GO:0003677">
    <property type="term" value="F:DNA binding"/>
    <property type="evidence" value="ECO:0007669"/>
    <property type="project" value="UniProtKB-KW"/>
</dbReference>
<dbReference type="Gene3D" id="1.10.10.10">
    <property type="entry name" value="Winged helix-like DNA-binding domain superfamily/Winged helix DNA-binding domain"/>
    <property type="match status" value="1"/>
</dbReference>
<protein>
    <submittedName>
        <fullName evidence="6">Nodulation protein D 2</fullName>
    </submittedName>
</protein>
<dbReference type="InterPro" id="IPR011991">
    <property type="entry name" value="ArsR-like_HTH"/>
</dbReference>
<evidence type="ECO:0000313" key="6">
    <source>
        <dbReference type="EMBL" id="SJL82619.1"/>
    </source>
</evidence>
<keyword evidence="3" id="KW-0238">DNA-binding</keyword>
<dbReference type="Pfam" id="PF00126">
    <property type="entry name" value="HTH_1"/>
    <property type="match status" value="1"/>
</dbReference>
<keyword evidence="2" id="KW-0805">Transcription regulation</keyword>
<dbReference type="InterPro" id="IPR036390">
    <property type="entry name" value="WH_DNA-bd_sf"/>
</dbReference>
<evidence type="ECO:0000256" key="3">
    <source>
        <dbReference type="ARBA" id="ARBA00023125"/>
    </source>
</evidence>
<reference evidence="6 7" key="1">
    <citation type="submission" date="2017-02" db="EMBL/GenBank/DDBJ databases">
        <authorList>
            <person name="Peterson S.W."/>
        </authorList>
    </citation>
    <scope>NUCLEOTIDE SEQUENCE [LARGE SCALE GENOMIC DNA]</scope>
    <source>
        <strain evidence="6 7">CECT 9027</strain>
    </source>
</reference>
<dbReference type="PROSITE" id="PS50931">
    <property type="entry name" value="HTH_LYSR"/>
    <property type="match status" value="1"/>
</dbReference>
<accession>A0A1R4B134</accession>
<dbReference type="RefSeq" id="WP_077312079.1">
    <property type="nucleotide sequence ID" value="NZ_AP024887.1"/>
</dbReference>
<feature type="domain" description="HTH lysR-type" evidence="5">
    <location>
        <begin position="7"/>
        <end position="64"/>
    </location>
</feature>
<dbReference type="InterPro" id="IPR000847">
    <property type="entry name" value="LysR_HTH_N"/>
</dbReference>
<evidence type="ECO:0000256" key="2">
    <source>
        <dbReference type="ARBA" id="ARBA00023015"/>
    </source>
</evidence>
<evidence type="ECO:0000256" key="4">
    <source>
        <dbReference type="ARBA" id="ARBA00023163"/>
    </source>
</evidence>
<dbReference type="InterPro" id="IPR050389">
    <property type="entry name" value="LysR-type_TF"/>
</dbReference>
<sequence>MNGMQKLDIKQLRILNALLAEKNLSRVADNMGLTQQAISEQLRKLRDVFADRLLVRQGNSMVPTPLALELGTKIHTILSDIESLSQVNEFSPATYKGVITISATDYAIEAVLPSFLRVVREQAPHLKLIVTDFESDQLSAKLTSGELDLALTFPPFVSNDIPWAHLFDEQHICVASACSELCNQAPLSLEQLASLPQLVISPSKANLKGSHDRWFAEQGLERNIVMSLPSFKGAPDVLYTTDMVAFYPSRLLPNSKVASIAMDVQPPKFEVIVAWHPRTQHSQIHQWLLGKLQEICGKSLINRAY</sequence>
<evidence type="ECO:0000313" key="7">
    <source>
        <dbReference type="Proteomes" id="UP000189475"/>
    </source>
</evidence>
<dbReference type="Gene3D" id="3.40.190.10">
    <property type="entry name" value="Periplasmic binding protein-like II"/>
    <property type="match status" value="2"/>
</dbReference>
<keyword evidence="7" id="KW-1185">Reference proteome</keyword>